<evidence type="ECO:0000313" key="1">
    <source>
        <dbReference type="EMBL" id="RJP75423.1"/>
    </source>
</evidence>
<dbReference type="PANTHER" id="PTHR37954:SF3">
    <property type="entry name" value="DUF169 DOMAIN-CONTAINING PROTEIN"/>
    <property type="match status" value="1"/>
</dbReference>
<sequence>MPDWTHLTKRLEALLRLKTFPVAFKLLEDAEELNKNPWVRRLPHKVTTCQLITIVRTFDWTVGATAEDFVSPRCTSIIGLTDLPDYIRDGTMRSMVWCATVEDARKCEESIPLIPTGKYHAVILGPLVYNPFDPDIILVYGNPAQMMLLINAIQFRNYERMQFFSVGESACADAIAQCYLTGKPALTIPCYGERRYGHAQDDEMVMAIPNGYYEKIVDGLEQLYKRGIRYPISQFGAQVDPSPGLFAAYGNPPDE</sequence>
<organism evidence="1 2">
    <name type="scientific">Candidatus Abyssobacteria bacterium SURF_17</name>
    <dbReference type="NCBI Taxonomy" id="2093361"/>
    <lineage>
        <taxon>Bacteria</taxon>
        <taxon>Pseudomonadati</taxon>
        <taxon>Candidatus Hydrogenedentota</taxon>
        <taxon>Candidatus Abyssobacteria</taxon>
    </lineage>
</organism>
<dbReference type="InterPro" id="IPR003748">
    <property type="entry name" value="DUF169"/>
</dbReference>
<accession>A0A419F9K5</accession>
<reference evidence="1 2" key="1">
    <citation type="journal article" date="2017" name="ISME J.">
        <title>Energy and carbon metabolisms in a deep terrestrial subsurface fluid microbial community.</title>
        <authorList>
            <person name="Momper L."/>
            <person name="Jungbluth S.P."/>
            <person name="Lee M.D."/>
            <person name="Amend J.P."/>
        </authorList>
    </citation>
    <scope>NUCLEOTIDE SEQUENCE [LARGE SCALE GENOMIC DNA]</scope>
    <source>
        <strain evidence="1">SURF_17</strain>
    </source>
</reference>
<protein>
    <recommendedName>
        <fullName evidence="3">DUF169 domain-containing protein</fullName>
    </recommendedName>
</protein>
<proteinExistence type="predicted"/>
<name>A0A419F9K5_9BACT</name>
<evidence type="ECO:0000313" key="2">
    <source>
        <dbReference type="Proteomes" id="UP000285961"/>
    </source>
</evidence>
<dbReference type="Proteomes" id="UP000285961">
    <property type="component" value="Unassembled WGS sequence"/>
</dbReference>
<dbReference type="Pfam" id="PF02596">
    <property type="entry name" value="DUF169"/>
    <property type="match status" value="1"/>
</dbReference>
<gene>
    <name evidence="1" type="ORF">C4532_00325</name>
</gene>
<dbReference type="AlphaFoldDB" id="A0A419F9K5"/>
<dbReference type="PANTHER" id="PTHR37954">
    <property type="entry name" value="BLL4979 PROTEIN"/>
    <property type="match status" value="1"/>
</dbReference>
<dbReference type="EMBL" id="QZKI01000003">
    <property type="protein sequence ID" value="RJP75423.1"/>
    <property type="molecule type" value="Genomic_DNA"/>
</dbReference>
<comment type="caution">
    <text evidence="1">The sequence shown here is derived from an EMBL/GenBank/DDBJ whole genome shotgun (WGS) entry which is preliminary data.</text>
</comment>
<evidence type="ECO:0008006" key="3">
    <source>
        <dbReference type="Google" id="ProtNLM"/>
    </source>
</evidence>